<dbReference type="Gene3D" id="3.80.10.10">
    <property type="entry name" value="Ribonuclease Inhibitor"/>
    <property type="match status" value="1"/>
</dbReference>
<dbReference type="STRING" id="436017.A4RZT3"/>
<dbReference type="RefSeq" id="XP_001418855.1">
    <property type="nucleotide sequence ID" value="XM_001418818.1"/>
</dbReference>
<dbReference type="GO" id="GO:0019005">
    <property type="term" value="C:SCF ubiquitin ligase complex"/>
    <property type="evidence" value="ECO:0007669"/>
    <property type="project" value="TreeGrafter"/>
</dbReference>
<gene>
    <name evidence="3" type="ORF">OSTLU_92989</name>
</gene>
<dbReference type="OrthoDB" id="423607at2759"/>
<dbReference type="GO" id="GO:0031146">
    <property type="term" value="P:SCF-dependent proteasomal ubiquitin-dependent protein catabolic process"/>
    <property type="evidence" value="ECO:0007669"/>
    <property type="project" value="TreeGrafter"/>
</dbReference>
<dbReference type="eggNOG" id="ENOG502RV77">
    <property type="taxonomic scope" value="Eukaryota"/>
</dbReference>
<evidence type="ECO:0008006" key="5">
    <source>
        <dbReference type="Google" id="ProtNLM"/>
    </source>
</evidence>
<evidence type="ECO:0000256" key="1">
    <source>
        <dbReference type="ARBA" id="ARBA00004430"/>
    </source>
</evidence>
<dbReference type="GeneID" id="5003057"/>
<accession>A4RZT3</accession>
<evidence type="ECO:0000256" key="2">
    <source>
        <dbReference type="SAM" id="MobiDB-lite"/>
    </source>
</evidence>
<feature type="region of interest" description="Disordered" evidence="2">
    <location>
        <begin position="509"/>
        <end position="534"/>
    </location>
</feature>
<protein>
    <recommendedName>
        <fullName evidence="5">F-box domain-containing protein</fullName>
    </recommendedName>
</protein>
<comment type="subcellular location">
    <subcellularLocation>
        <location evidence="1">Cytoplasm</location>
        <location evidence="1">Cytoskeleton</location>
        <location evidence="1">Cilium axoneme</location>
    </subcellularLocation>
</comment>
<reference evidence="3 4" key="1">
    <citation type="journal article" date="2007" name="Proc. Natl. Acad. Sci. U.S.A.">
        <title>The tiny eukaryote Ostreococcus provides genomic insights into the paradox of plankton speciation.</title>
        <authorList>
            <person name="Palenik B."/>
            <person name="Grimwood J."/>
            <person name="Aerts A."/>
            <person name="Rouze P."/>
            <person name="Salamov A."/>
            <person name="Putnam N."/>
            <person name="Dupont C."/>
            <person name="Jorgensen R."/>
            <person name="Derelle E."/>
            <person name="Rombauts S."/>
            <person name="Zhou K."/>
            <person name="Otillar R."/>
            <person name="Merchant S.S."/>
            <person name="Podell S."/>
            <person name="Gaasterland T."/>
            <person name="Napoli C."/>
            <person name="Gendler K."/>
            <person name="Manuell A."/>
            <person name="Tai V."/>
            <person name="Vallon O."/>
            <person name="Piganeau G."/>
            <person name="Jancek S."/>
            <person name="Heijde M."/>
            <person name="Jabbari K."/>
            <person name="Bowler C."/>
            <person name="Lohr M."/>
            <person name="Robbens S."/>
            <person name="Werner G."/>
            <person name="Dubchak I."/>
            <person name="Pazour G.J."/>
            <person name="Ren Q."/>
            <person name="Paulsen I."/>
            <person name="Delwiche C."/>
            <person name="Schmutz J."/>
            <person name="Rokhsar D."/>
            <person name="Van de Peer Y."/>
            <person name="Moreau H."/>
            <person name="Grigoriev I.V."/>
        </authorList>
    </citation>
    <scope>NUCLEOTIDE SEQUENCE [LARGE SCALE GENOMIC DNA]</scope>
    <source>
        <strain evidence="3 4">CCE9901</strain>
    </source>
</reference>
<dbReference type="AlphaFoldDB" id="A4RZT3"/>
<dbReference type="KEGG" id="olu:OSTLU_92989"/>
<organism evidence="3 4">
    <name type="scientific">Ostreococcus lucimarinus (strain CCE9901)</name>
    <dbReference type="NCBI Taxonomy" id="436017"/>
    <lineage>
        <taxon>Eukaryota</taxon>
        <taxon>Viridiplantae</taxon>
        <taxon>Chlorophyta</taxon>
        <taxon>Mamiellophyceae</taxon>
        <taxon>Mamiellales</taxon>
        <taxon>Bathycoccaceae</taxon>
        <taxon>Ostreococcus</taxon>
    </lineage>
</organism>
<dbReference type="Proteomes" id="UP000001568">
    <property type="component" value="Chromosome 7"/>
</dbReference>
<evidence type="ECO:0000313" key="3">
    <source>
        <dbReference type="EMBL" id="ABO97148.1"/>
    </source>
</evidence>
<keyword evidence="4" id="KW-1185">Reference proteome</keyword>
<dbReference type="SUPFAM" id="SSF52047">
    <property type="entry name" value="RNI-like"/>
    <property type="match status" value="1"/>
</dbReference>
<dbReference type="Gramene" id="ABO97148">
    <property type="protein sequence ID" value="ABO97148"/>
    <property type="gene ID" value="OSTLU_92989"/>
</dbReference>
<sequence>MTPDDDERAMQALRATTTAREDARYARTTLDSLPMEIVQEILARRVRDDGARGTTTAAALRCVSRTFRDAIEREPAMFYEEFDISYGFCAATDARMRAYAKKNVFGGVRRLNLSGCGKLTDATLRLLGESCESLESVVFSGGSFTKSAMIAFAEQRPGLAAIKIDLSSPKMTPADVLEVFEYFIARNCDTLRSVSCGREAPYSPHERRAFSTRAVRLFETIRRCGELRSLDLTNCGEDVRFPLFSMQRALPHLQELKLNHFGGESGWRIVGDIGEDFEHTCWKDLRVLEIAVSMETTSVGHRYGNSNVNDETMISMLYGSIESIEILDLTGCTHIGDWRNLVWDRLPTRLKTLRCARTPISSDDGAVAHILAHLCPALEVLELADVGANARFVTDAAFEQLFAHEGPDFPLRVLRVPGSGVTTSTIKHLVSGRHGRFPNLRTIDLASCRSLPRELRRISLDTFPRDNVSALRRALAADAAADADADSDAADATTTTTDDVIFVADLRDRAASAKRPRAARERDPPRARRPKPRA</sequence>
<dbReference type="HOGENOM" id="CLU_510390_0_0_1"/>
<dbReference type="OMA" id="LTNCGED"/>
<evidence type="ECO:0000313" key="4">
    <source>
        <dbReference type="Proteomes" id="UP000001568"/>
    </source>
</evidence>
<name>A4RZT3_OSTLU</name>
<dbReference type="PANTHER" id="PTHR13318">
    <property type="entry name" value="PARTNER OF PAIRED, ISOFORM B-RELATED"/>
    <property type="match status" value="1"/>
</dbReference>
<proteinExistence type="predicted"/>
<dbReference type="GO" id="GO:0005930">
    <property type="term" value="C:axoneme"/>
    <property type="evidence" value="ECO:0007669"/>
    <property type="project" value="UniProtKB-SubCell"/>
</dbReference>
<dbReference type="EMBL" id="CP000587">
    <property type="protein sequence ID" value="ABO97148.1"/>
    <property type="molecule type" value="Genomic_DNA"/>
</dbReference>
<dbReference type="InterPro" id="IPR032675">
    <property type="entry name" value="LRR_dom_sf"/>
</dbReference>